<sequence>MLYVGCMQGNFYTCLLRIKEGSTAVVNDTSNTMMQRFWDSTMALTPNDDEETPSEGSLKLASEGQETGISLPFLSSTLPNAFAFKIHDGKGRMHRFTSGLSE</sequence>
<keyword evidence="2" id="KW-1185">Reference proteome</keyword>
<accession>A0AAV0BYW6</accession>
<evidence type="ECO:0000313" key="1">
    <source>
        <dbReference type="EMBL" id="CAH9054484.1"/>
    </source>
</evidence>
<organism evidence="1 2">
    <name type="scientific">Cuscuta epithymum</name>
    <dbReference type="NCBI Taxonomy" id="186058"/>
    <lineage>
        <taxon>Eukaryota</taxon>
        <taxon>Viridiplantae</taxon>
        <taxon>Streptophyta</taxon>
        <taxon>Embryophyta</taxon>
        <taxon>Tracheophyta</taxon>
        <taxon>Spermatophyta</taxon>
        <taxon>Magnoliopsida</taxon>
        <taxon>eudicotyledons</taxon>
        <taxon>Gunneridae</taxon>
        <taxon>Pentapetalae</taxon>
        <taxon>asterids</taxon>
        <taxon>lamiids</taxon>
        <taxon>Solanales</taxon>
        <taxon>Convolvulaceae</taxon>
        <taxon>Cuscuteae</taxon>
        <taxon>Cuscuta</taxon>
        <taxon>Cuscuta subgen. Cuscuta</taxon>
    </lineage>
</organism>
<protein>
    <submittedName>
        <fullName evidence="1">Uncharacterized protein</fullName>
    </submittedName>
</protein>
<proteinExistence type="predicted"/>
<reference evidence="1" key="1">
    <citation type="submission" date="2022-07" db="EMBL/GenBank/DDBJ databases">
        <authorList>
            <person name="Macas J."/>
            <person name="Novak P."/>
            <person name="Neumann P."/>
        </authorList>
    </citation>
    <scope>NUCLEOTIDE SEQUENCE</scope>
</reference>
<evidence type="ECO:0000313" key="2">
    <source>
        <dbReference type="Proteomes" id="UP001152523"/>
    </source>
</evidence>
<dbReference type="Proteomes" id="UP001152523">
    <property type="component" value="Unassembled WGS sequence"/>
</dbReference>
<gene>
    <name evidence="1" type="ORF">CEPIT_LOCUS653</name>
</gene>
<dbReference type="AlphaFoldDB" id="A0AAV0BYW6"/>
<dbReference type="EMBL" id="CAMAPF010000006">
    <property type="protein sequence ID" value="CAH9054484.1"/>
    <property type="molecule type" value="Genomic_DNA"/>
</dbReference>
<comment type="caution">
    <text evidence="1">The sequence shown here is derived from an EMBL/GenBank/DDBJ whole genome shotgun (WGS) entry which is preliminary data.</text>
</comment>
<name>A0AAV0BYW6_9ASTE</name>